<organism evidence="1">
    <name type="scientific">Anguilla anguilla</name>
    <name type="common">European freshwater eel</name>
    <name type="synonym">Muraena anguilla</name>
    <dbReference type="NCBI Taxonomy" id="7936"/>
    <lineage>
        <taxon>Eukaryota</taxon>
        <taxon>Metazoa</taxon>
        <taxon>Chordata</taxon>
        <taxon>Craniata</taxon>
        <taxon>Vertebrata</taxon>
        <taxon>Euteleostomi</taxon>
        <taxon>Actinopterygii</taxon>
        <taxon>Neopterygii</taxon>
        <taxon>Teleostei</taxon>
        <taxon>Anguilliformes</taxon>
        <taxon>Anguillidae</taxon>
        <taxon>Anguilla</taxon>
    </lineage>
</organism>
<dbReference type="AlphaFoldDB" id="A0A0E9WLS8"/>
<name>A0A0E9WLS8_ANGAN</name>
<proteinExistence type="predicted"/>
<reference evidence="1" key="1">
    <citation type="submission" date="2014-11" db="EMBL/GenBank/DDBJ databases">
        <authorList>
            <person name="Amaro Gonzalez C."/>
        </authorList>
    </citation>
    <scope>NUCLEOTIDE SEQUENCE</scope>
</reference>
<protein>
    <submittedName>
        <fullName evidence="1">Uncharacterized protein</fullName>
    </submittedName>
</protein>
<evidence type="ECO:0000313" key="1">
    <source>
        <dbReference type="EMBL" id="JAH90433.1"/>
    </source>
</evidence>
<accession>A0A0E9WLS8</accession>
<sequence>MAGCCFVKAMEYSVVYISVLSAVRISHGLTQ</sequence>
<reference evidence="1" key="2">
    <citation type="journal article" date="2015" name="Fish Shellfish Immunol.">
        <title>Early steps in the European eel (Anguilla anguilla)-Vibrio vulnificus interaction in the gills: Role of the RtxA13 toxin.</title>
        <authorList>
            <person name="Callol A."/>
            <person name="Pajuelo D."/>
            <person name="Ebbesson L."/>
            <person name="Teles M."/>
            <person name="MacKenzie S."/>
            <person name="Amaro C."/>
        </authorList>
    </citation>
    <scope>NUCLEOTIDE SEQUENCE</scope>
</reference>
<dbReference type="EMBL" id="GBXM01018144">
    <property type="protein sequence ID" value="JAH90433.1"/>
    <property type="molecule type" value="Transcribed_RNA"/>
</dbReference>